<accession>A0AAD4PCH8</accession>
<dbReference type="Pfam" id="PF12937">
    <property type="entry name" value="F-box-like"/>
    <property type="match status" value="1"/>
</dbReference>
<dbReference type="Pfam" id="PF00646">
    <property type="entry name" value="F-box"/>
    <property type="match status" value="1"/>
</dbReference>
<dbReference type="InterPro" id="IPR036047">
    <property type="entry name" value="F-box-like_dom_sf"/>
</dbReference>
<dbReference type="PROSITE" id="PS50181">
    <property type="entry name" value="FBOX"/>
    <property type="match status" value="2"/>
</dbReference>
<dbReference type="Pfam" id="PF07734">
    <property type="entry name" value="FBA_1"/>
    <property type="match status" value="2"/>
</dbReference>
<evidence type="ECO:0000259" key="1">
    <source>
        <dbReference type="PROSITE" id="PS50181"/>
    </source>
</evidence>
<proteinExistence type="predicted"/>
<protein>
    <recommendedName>
        <fullName evidence="1">F-box domain-containing protein</fullName>
    </recommendedName>
</protein>
<sequence>MGQDFFSHLPSEIIMNILLKLPVRAVMNCKCVCKPLLDMLENPEFVKSHLAKSSVPLLAVFLKGGCSEPYKIFEFVDDRLNLSSWNLTFNFSLPCNKPPYSSANGLLLLCNLGITLQEIHTSNPTIRDLFICNPFTREYITIPCPNQLSPSSQSHLQMDTYGFGVSKSGQYKLVRIFHELRHQMLVFIELSQPECQVYTVGTGSWRRICSPGQLVHEGNAVGAFLNGNLHWLTRDMEGSSVWISCFDLETEIFTAFPPPPPCVHEQEDCLNVSVLGDFICLCYNSGGDEGSEDEIVIWLMKEYGDVKSWIKKYVIPKKHRDFVGVAWPIKVFKNGDVLMALEVYNKVLHFSSKTQAIEEVDIFGLDSCFCIRAIGYTPSFLPLKTFALENSFNFPSPLTSQHINDNRHFRRRGAALYSTAFWKMNSKHEGAKKSRKMREGAKNSKMGQELVAYLPSEIIIDILSRLPARTAVSCKSVCKPWLDLLTTPAFVKSHLSHLSEAATPGIALFEWGTHSEPYKIFEFVDELNHNRLRRWNMVFNFNLPCNQALYSSANGLLFLCDRGVASADIFNWDVKNAVGPRNLFLCNPITRDYITLPCPHSLSTIYPLQMDTYGFGVSRKSGEYKVVRIFHGWVLETPVYKELDRFMCQVYSVGTGSWRRVASDDQPLKYEGNAVGAFLNGNIHWLACDLYDSSIWISCFDLETELFSTFTPPPPCLAYEGKEFLKVSVSALGDFLCLCDNSDDGEIVIWLMKRYGDEKSWTKEYVIRKKKLSGLVYPIKVFKNGDVLMALDVSSRLLYFSSRTQTIRKVDVFGLNSKFCIRAISYSPSLLPLKTFAMENVTSY</sequence>
<dbReference type="InterPro" id="IPR050796">
    <property type="entry name" value="SCF_F-box_component"/>
</dbReference>
<dbReference type="Gene3D" id="1.20.1280.50">
    <property type="match status" value="2"/>
</dbReference>
<dbReference type="NCBIfam" id="TIGR01640">
    <property type="entry name" value="F_box_assoc_1"/>
    <property type="match status" value="2"/>
</dbReference>
<dbReference type="InterPro" id="IPR001810">
    <property type="entry name" value="F-box_dom"/>
</dbReference>
<evidence type="ECO:0000313" key="2">
    <source>
        <dbReference type="EMBL" id="KAH6834130.1"/>
    </source>
</evidence>
<dbReference type="AlphaFoldDB" id="A0AAD4PCH8"/>
<reference evidence="2 3" key="1">
    <citation type="journal article" date="2021" name="Nat. Commun.">
        <title>Incipient diploidization of the medicinal plant Perilla within 10,000 years.</title>
        <authorList>
            <person name="Zhang Y."/>
            <person name="Shen Q."/>
            <person name="Leng L."/>
            <person name="Zhang D."/>
            <person name="Chen S."/>
            <person name="Shi Y."/>
            <person name="Ning Z."/>
            <person name="Chen S."/>
        </authorList>
    </citation>
    <scope>NUCLEOTIDE SEQUENCE [LARGE SCALE GENOMIC DNA]</scope>
    <source>
        <strain evidence="3">cv. PC099</strain>
    </source>
</reference>
<dbReference type="PANTHER" id="PTHR31672:SF13">
    <property type="entry name" value="F-BOX PROTEIN CPR30-LIKE"/>
    <property type="match status" value="1"/>
</dbReference>
<comment type="caution">
    <text evidence="2">The sequence shown here is derived from an EMBL/GenBank/DDBJ whole genome shotgun (WGS) entry which is preliminary data.</text>
</comment>
<feature type="domain" description="F-box" evidence="1">
    <location>
        <begin position="3"/>
        <end position="49"/>
    </location>
</feature>
<dbReference type="InterPro" id="IPR017451">
    <property type="entry name" value="F-box-assoc_interact_dom"/>
</dbReference>
<dbReference type="EMBL" id="SDAM02000053">
    <property type="protein sequence ID" value="KAH6834130.1"/>
    <property type="molecule type" value="Genomic_DNA"/>
</dbReference>
<dbReference type="CDD" id="cd22157">
    <property type="entry name" value="F-box_AtFBW1-like"/>
    <property type="match status" value="1"/>
</dbReference>
<dbReference type="InterPro" id="IPR006527">
    <property type="entry name" value="F-box-assoc_dom_typ1"/>
</dbReference>
<dbReference type="Proteomes" id="UP001190926">
    <property type="component" value="Unassembled WGS sequence"/>
</dbReference>
<dbReference type="SMART" id="SM00256">
    <property type="entry name" value="FBOX"/>
    <property type="match status" value="2"/>
</dbReference>
<name>A0AAD4PCH8_PERFH</name>
<evidence type="ECO:0000313" key="3">
    <source>
        <dbReference type="Proteomes" id="UP001190926"/>
    </source>
</evidence>
<organism evidence="2 3">
    <name type="scientific">Perilla frutescens var. hirtella</name>
    <name type="common">Perilla citriodora</name>
    <name type="synonym">Perilla setoyensis</name>
    <dbReference type="NCBI Taxonomy" id="608512"/>
    <lineage>
        <taxon>Eukaryota</taxon>
        <taxon>Viridiplantae</taxon>
        <taxon>Streptophyta</taxon>
        <taxon>Embryophyta</taxon>
        <taxon>Tracheophyta</taxon>
        <taxon>Spermatophyta</taxon>
        <taxon>Magnoliopsida</taxon>
        <taxon>eudicotyledons</taxon>
        <taxon>Gunneridae</taxon>
        <taxon>Pentapetalae</taxon>
        <taxon>asterids</taxon>
        <taxon>lamiids</taxon>
        <taxon>Lamiales</taxon>
        <taxon>Lamiaceae</taxon>
        <taxon>Nepetoideae</taxon>
        <taxon>Elsholtzieae</taxon>
        <taxon>Perilla</taxon>
    </lineage>
</organism>
<keyword evidence="3" id="KW-1185">Reference proteome</keyword>
<gene>
    <name evidence="2" type="ORF">C2S53_017904</name>
</gene>
<dbReference type="PANTHER" id="PTHR31672">
    <property type="entry name" value="BNACNNG10540D PROTEIN"/>
    <property type="match status" value="1"/>
</dbReference>
<dbReference type="SUPFAM" id="SSF81383">
    <property type="entry name" value="F-box domain"/>
    <property type="match status" value="2"/>
</dbReference>
<feature type="domain" description="F-box" evidence="1">
    <location>
        <begin position="448"/>
        <end position="494"/>
    </location>
</feature>